<evidence type="ECO:0000313" key="2">
    <source>
        <dbReference type="EMBL" id="KFB77336.1"/>
    </source>
</evidence>
<dbReference type="EMBL" id="JDST02000030">
    <property type="protein sequence ID" value="KFB77336.1"/>
    <property type="molecule type" value="Genomic_DNA"/>
</dbReference>
<dbReference type="SUPFAM" id="SSF53335">
    <property type="entry name" value="S-adenosyl-L-methionine-dependent methyltransferases"/>
    <property type="match status" value="1"/>
</dbReference>
<dbReference type="STRING" id="1453999.AW06_001572"/>
<sequence>MKLVPALAGLFGYDAISRRKNHLQLDRHLLHVLDKHAIDTVIDVGANAGQFSLRLRAAGFSGRIEAFEPIPAMAHALAERFAADRLFTAHSCGLAEQDDVMELNILAGSDFSSFLKTNEKSEQYFPHRTGLKEIIKVPVRRLDGIEGIAGPDNRLLLKLDTQGFDLKVFSGATALLPQIRAVLIECSVIPLYEGTPGFIESLAVFKEAGFLPSGFFPVSRDKTTMAIIEFDCMLVRGLAATQSLPA</sequence>
<dbReference type="InterPro" id="IPR006342">
    <property type="entry name" value="FkbM_mtfrase"/>
</dbReference>
<keyword evidence="4" id="KW-1185">Reference proteome</keyword>
<gene>
    <name evidence="2" type="ORF">AW06_001572</name>
    <name evidence="3" type="ORF">HWD57_08660</name>
</gene>
<evidence type="ECO:0000313" key="3">
    <source>
        <dbReference type="EMBL" id="QLH49843.1"/>
    </source>
</evidence>
<dbReference type="InterPro" id="IPR029063">
    <property type="entry name" value="SAM-dependent_MTases_sf"/>
</dbReference>
<accession>A0A7D5SN12</accession>
<dbReference type="GO" id="GO:0008171">
    <property type="term" value="F:O-methyltransferase activity"/>
    <property type="evidence" value="ECO:0007669"/>
    <property type="project" value="TreeGrafter"/>
</dbReference>
<name>A0A080M8M4_9PROT</name>
<keyword evidence="2" id="KW-0808">Transferase</keyword>
<dbReference type="KEGG" id="acog:HWD57_08660"/>
<proteinExistence type="predicted"/>
<accession>A0A080M8M4</accession>
<dbReference type="GO" id="GO:0032259">
    <property type="term" value="P:methylation"/>
    <property type="evidence" value="ECO:0007669"/>
    <property type="project" value="UniProtKB-KW"/>
</dbReference>
<feature type="domain" description="Methyltransferase FkbM" evidence="1">
    <location>
        <begin position="43"/>
        <end position="210"/>
    </location>
</feature>
<dbReference type="EMBL" id="CP058708">
    <property type="protein sequence ID" value="QLH49843.1"/>
    <property type="molecule type" value="Genomic_DNA"/>
</dbReference>
<reference evidence="3" key="3">
    <citation type="submission" date="2020-06" db="EMBL/GenBank/DDBJ databases">
        <authorList>
            <person name="Arumugam K."/>
            <person name="Besarab I."/>
            <person name="Haryono M."/>
            <person name="Bagci C."/>
            <person name="Beier S."/>
            <person name="Buchfink B."/>
            <person name="Gorska A."/>
            <person name="Qiu G."/>
            <person name="Huson D.H."/>
            <person name="Williams R.B."/>
        </authorList>
    </citation>
    <scope>NUCLEOTIDE SEQUENCE</scope>
    <source>
        <strain evidence="3">SSA1</strain>
    </source>
</reference>
<evidence type="ECO:0000313" key="4">
    <source>
        <dbReference type="Proteomes" id="UP000021315"/>
    </source>
</evidence>
<dbReference type="AlphaFoldDB" id="A0A080M8M4"/>
<reference evidence="3 5" key="2">
    <citation type="journal article" date="2019" name="Microbiome">
        <title>Annotated bacterial chromosomes from frame-shift-corrected long-read metagenomic data.</title>
        <authorList>
            <person name="Arumugam K."/>
            <person name="Bagci C."/>
            <person name="Bessarab I."/>
            <person name="Beier S."/>
            <person name="Buchfink B."/>
            <person name="Gorska A."/>
            <person name="Qiu G."/>
            <person name="Huson D.H."/>
            <person name="Williams R.B.H."/>
        </authorList>
    </citation>
    <scope>NUCLEOTIDE SEQUENCE [LARGE SCALE GENOMIC DNA]</scope>
    <source>
        <strain evidence="3">SSA1</strain>
    </source>
</reference>
<dbReference type="PANTHER" id="PTHR36973:SF4">
    <property type="entry name" value="NODULATION PROTEIN"/>
    <property type="match status" value="1"/>
</dbReference>
<dbReference type="Proteomes" id="UP000021315">
    <property type="component" value="Unassembled WGS sequence"/>
</dbReference>
<dbReference type="PANTHER" id="PTHR36973">
    <property type="entry name" value="SLL1456 PROTEIN-RELATED"/>
    <property type="match status" value="1"/>
</dbReference>
<reference evidence="2 4" key="1">
    <citation type="submission" date="2014-02" db="EMBL/GenBank/DDBJ databases">
        <title>Expanding our view of genomic diversity in Candidatus Accumulibacter clades.</title>
        <authorList>
            <person name="Skennerton C.T."/>
            <person name="Barr J.J."/>
            <person name="Slater F.R."/>
            <person name="Bond P.L."/>
            <person name="Tyson G.W."/>
        </authorList>
    </citation>
    <scope>NUCLEOTIDE SEQUENCE [LARGE SCALE GENOMIC DNA]</scope>
    <source>
        <strain evidence="4">SK-02</strain>
    </source>
</reference>
<dbReference type="Pfam" id="PF05050">
    <property type="entry name" value="Methyltransf_21"/>
    <property type="match status" value="1"/>
</dbReference>
<dbReference type="Gene3D" id="3.40.50.150">
    <property type="entry name" value="Vaccinia Virus protein VP39"/>
    <property type="match status" value="1"/>
</dbReference>
<organism evidence="2 4">
    <name type="scientific">Candidatus Accumulibacter cognatus</name>
    <dbReference type="NCBI Taxonomy" id="2954383"/>
    <lineage>
        <taxon>Bacteria</taxon>
        <taxon>Pseudomonadati</taxon>
        <taxon>Pseudomonadota</taxon>
        <taxon>Betaproteobacteria</taxon>
        <taxon>Candidatus Accumulibacter</taxon>
    </lineage>
</organism>
<dbReference type="NCBIfam" id="TIGR01444">
    <property type="entry name" value="fkbM_fam"/>
    <property type="match status" value="1"/>
</dbReference>
<dbReference type="InterPro" id="IPR053188">
    <property type="entry name" value="FkbM_Methyltransferase"/>
</dbReference>
<evidence type="ECO:0000259" key="1">
    <source>
        <dbReference type="Pfam" id="PF05050"/>
    </source>
</evidence>
<dbReference type="RefSeq" id="WP_034947348.1">
    <property type="nucleotide sequence ID" value="NZ_JDST02000030.1"/>
</dbReference>
<evidence type="ECO:0000313" key="5">
    <source>
        <dbReference type="Proteomes" id="UP000509684"/>
    </source>
</evidence>
<dbReference type="Proteomes" id="UP000509684">
    <property type="component" value="Chromosome"/>
</dbReference>
<keyword evidence="2" id="KW-0489">Methyltransferase</keyword>
<protein>
    <submittedName>
        <fullName evidence="3">FkbM family methyltransferase</fullName>
    </submittedName>
    <submittedName>
        <fullName evidence="2">Methyltransferase, FkbM family</fullName>
    </submittedName>
</protein>